<name>A0A484KL17_9ASTE</name>
<feature type="compositionally biased region" description="Acidic residues" evidence="1">
    <location>
        <begin position="73"/>
        <end position="94"/>
    </location>
</feature>
<evidence type="ECO:0000256" key="1">
    <source>
        <dbReference type="SAM" id="MobiDB-lite"/>
    </source>
</evidence>
<dbReference type="OrthoDB" id="1636071at2759"/>
<feature type="compositionally biased region" description="Basic and acidic residues" evidence="1">
    <location>
        <begin position="63"/>
        <end position="72"/>
    </location>
</feature>
<organism evidence="2 3">
    <name type="scientific">Cuscuta campestris</name>
    <dbReference type="NCBI Taxonomy" id="132261"/>
    <lineage>
        <taxon>Eukaryota</taxon>
        <taxon>Viridiplantae</taxon>
        <taxon>Streptophyta</taxon>
        <taxon>Embryophyta</taxon>
        <taxon>Tracheophyta</taxon>
        <taxon>Spermatophyta</taxon>
        <taxon>Magnoliopsida</taxon>
        <taxon>eudicotyledons</taxon>
        <taxon>Gunneridae</taxon>
        <taxon>Pentapetalae</taxon>
        <taxon>asterids</taxon>
        <taxon>lamiids</taxon>
        <taxon>Solanales</taxon>
        <taxon>Convolvulaceae</taxon>
        <taxon>Cuscuteae</taxon>
        <taxon>Cuscuta</taxon>
        <taxon>Cuscuta subgen. Grammica</taxon>
        <taxon>Cuscuta sect. Cleistogrammica</taxon>
    </lineage>
</organism>
<protein>
    <submittedName>
        <fullName evidence="2">Uncharacterized protein</fullName>
    </submittedName>
</protein>
<dbReference type="AlphaFoldDB" id="A0A484KL17"/>
<accession>A0A484KL17</accession>
<feature type="compositionally biased region" description="Basic and acidic residues" evidence="1">
    <location>
        <begin position="102"/>
        <end position="111"/>
    </location>
</feature>
<gene>
    <name evidence="2" type="ORF">CCAM_LOCUS4492</name>
</gene>
<proteinExistence type="predicted"/>
<reference evidence="2 3" key="1">
    <citation type="submission" date="2018-04" db="EMBL/GenBank/DDBJ databases">
        <authorList>
            <person name="Vogel A."/>
        </authorList>
    </citation>
    <scope>NUCLEOTIDE SEQUENCE [LARGE SCALE GENOMIC DNA]</scope>
</reference>
<dbReference type="PANTHER" id="PTHR34835:SF90">
    <property type="entry name" value="AMINOTRANSFERASE-LIKE PLANT MOBILE DOMAIN-CONTAINING PROTEIN"/>
    <property type="match status" value="1"/>
</dbReference>
<dbReference type="PANTHER" id="PTHR34835">
    <property type="entry name" value="OS07G0283600 PROTEIN-RELATED"/>
    <property type="match status" value="1"/>
</dbReference>
<feature type="compositionally biased region" description="Basic and acidic residues" evidence="1">
    <location>
        <begin position="486"/>
        <end position="506"/>
    </location>
</feature>
<dbReference type="EMBL" id="OOIL02000231">
    <property type="protein sequence ID" value="VFQ62716.1"/>
    <property type="molecule type" value="Genomic_DNA"/>
</dbReference>
<evidence type="ECO:0000313" key="2">
    <source>
        <dbReference type="EMBL" id="VFQ62716.1"/>
    </source>
</evidence>
<feature type="region of interest" description="Disordered" evidence="1">
    <location>
        <begin position="1"/>
        <end position="122"/>
    </location>
</feature>
<feature type="region of interest" description="Disordered" evidence="1">
    <location>
        <begin position="486"/>
        <end position="509"/>
    </location>
</feature>
<feature type="compositionally biased region" description="Basic residues" evidence="1">
    <location>
        <begin position="1"/>
        <end position="14"/>
    </location>
</feature>
<keyword evidence="3" id="KW-1185">Reference proteome</keyword>
<evidence type="ECO:0000313" key="3">
    <source>
        <dbReference type="Proteomes" id="UP000595140"/>
    </source>
</evidence>
<dbReference type="Proteomes" id="UP000595140">
    <property type="component" value="Unassembled WGS sequence"/>
</dbReference>
<sequence>MFGRKMQLRKRKKGIPGENAEQEKNQAQEDPISQEDEMPSIEKIDQLNGEKFLVAEVELEENTDQRTSRDELNTDQEIGEDEVNTEQECSEEEECARKKKSATVERKEREKNKQRKRKKKVLGEEEELNKIGVKSIKTRMSPKTIIELLKNLSEEQKEDVREMGFGRLLQLDISHLPLQLGYWLVENFDTRNVSLKLPSKKEIHINETSIHSTIGFPMGGESVMKKNGEKSEEVREVMRAWKLQFPVQKGTVRIADVFYVDNVIFKSRRVQRQFPSFVRWNTRLLWERERAGKKSGGFGYGYIDVPNVEKIELTSPNLNKESQTNQSDGGNQDELHVQKEKMDVIKAFASATKNLAEAISLFDEKLRAAVQVLPDDEAMKMLKKHKKGDKREHSMMGQPLGYFHKKAKRDVIMRWFMIGGVAADDVGGVTEHAEKERDWVAADVGENGELHADVRGGGDVADVENVKKVLSEVWILDMAVEKNNREVEQNKKGNQDECPERIAERQKGRKRDVPLSAALRSPFMNRIVDIRSTLTIEERMVEEFTFSVDSDDNVLYKEGDKSIKKGHFQSLKLNSAVSFEIIDLWTDILNHKEKFKSNDSSARVFFPTKICDVLDYNVGSSATTRNKNFVENSGVFTMRFMETYKGEAEWDCGLENINEKLMQKLRTRYLNEMLTFEKNEMKEEVVKKIKSGLIAQKEIKKAAKGK</sequence>